<dbReference type="NCBIfam" id="TIGR00254">
    <property type="entry name" value="GGDEF"/>
    <property type="match status" value="1"/>
</dbReference>
<dbReference type="Gene3D" id="3.30.70.270">
    <property type="match status" value="1"/>
</dbReference>
<dbReference type="AlphaFoldDB" id="A0A1R1ML02"/>
<evidence type="ECO:0000259" key="4">
    <source>
        <dbReference type="PROSITE" id="PS50887"/>
    </source>
</evidence>
<dbReference type="SUPFAM" id="SSF55073">
    <property type="entry name" value="Nucleotide cyclase"/>
    <property type="match status" value="1"/>
</dbReference>
<comment type="catalytic activity">
    <reaction evidence="2">
        <text>2 GTP = 3',3'-c-di-GMP + 2 diphosphate</text>
        <dbReference type="Rhea" id="RHEA:24898"/>
        <dbReference type="ChEBI" id="CHEBI:33019"/>
        <dbReference type="ChEBI" id="CHEBI:37565"/>
        <dbReference type="ChEBI" id="CHEBI:58805"/>
        <dbReference type="EC" id="2.7.7.65"/>
    </reaction>
</comment>
<dbReference type="GO" id="GO:0005886">
    <property type="term" value="C:plasma membrane"/>
    <property type="evidence" value="ECO:0007669"/>
    <property type="project" value="TreeGrafter"/>
</dbReference>
<evidence type="ECO:0000256" key="3">
    <source>
        <dbReference type="SAM" id="Phobius"/>
    </source>
</evidence>
<dbReference type="RefSeq" id="WP_076713094.1">
    <property type="nucleotide sequence ID" value="NZ_MOEN01000018.1"/>
</dbReference>
<dbReference type="EMBL" id="MOEN01000018">
    <property type="protein sequence ID" value="OMH40374.1"/>
    <property type="molecule type" value="Genomic_DNA"/>
</dbReference>
<evidence type="ECO:0000313" key="6">
    <source>
        <dbReference type="Proteomes" id="UP000187408"/>
    </source>
</evidence>
<protein>
    <recommendedName>
        <fullName evidence="1">diguanylate cyclase</fullName>
        <ecNumber evidence="1">2.7.7.65</ecNumber>
    </recommendedName>
</protein>
<dbReference type="InterPro" id="IPR050469">
    <property type="entry name" value="Diguanylate_Cyclase"/>
</dbReference>
<feature type="transmembrane region" description="Helical" evidence="3">
    <location>
        <begin position="152"/>
        <end position="174"/>
    </location>
</feature>
<dbReference type="GO" id="GO:0052621">
    <property type="term" value="F:diguanylate cyclase activity"/>
    <property type="evidence" value="ECO:0007669"/>
    <property type="project" value="UniProtKB-EC"/>
</dbReference>
<dbReference type="Pfam" id="PF00990">
    <property type="entry name" value="GGDEF"/>
    <property type="match status" value="1"/>
</dbReference>
<dbReference type="PANTHER" id="PTHR45138">
    <property type="entry name" value="REGULATORY COMPONENTS OF SENSORY TRANSDUCTION SYSTEM"/>
    <property type="match status" value="1"/>
</dbReference>
<dbReference type="Proteomes" id="UP000187408">
    <property type="component" value="Unassembled WGS sequence"/>
</dbReference>
<dbReference type="OrthoDB" id="9783388at2"/>
<feature type="transmembrane region" description="Helical" evidence="3">
    <location>
        <begin position="56"/>
        <end position="75"/>
    </location>
</feature>
<dbReference type="InterPro" id="IPR000160">
    <property type="entry name" value="GGDEF_dom"/>
</dbReference>
<proteinExistence type="predicted"/>
<dbReference type="PANTHER" id="PTHR45138:SF9">
    <property type="entry name" value="DIGUANYLATE CYCLASE DGCM-RELATED"/>
    <property type="match status" value="1"/>
</dbReference>
<organism evidence="5 6">
    <name type="scientific">Desulfurobacterium indicum</name>
    <dbReference type="NCBI Taxonomy" id="1914305"/>
    <lineage>
        <taxon>Bacteria</taxon>
        <taxon>Pseudomonadati</taxon>
        <taxon>Aquificota</taxon>
        <taxon>Aquificia</taxon>
        <taxon>Desulfurobacteriales</taxon>
        <taxon>Desulfurobacteriaceae</taxon>
        <taxon>Desulfurobacterium</taxon>
    </lineage>
</organism>
<evidence type="ECO:0000256" key="2">
    <source>
        <dbReference type="ARBA" id="ARBA00034247"/>
    </source>
</evidence>
<keyword evidence="3" id="KW-1133">Transmembrane helix</keyword>
<dbReference type="FunFam" id="3.30.70.270:FF:000001">
    <property type="entry name" value="Diguanylate cyclase domain protein"/>
    <property type="match status" value="1"/>
</dbReference>
<comment type="caution">
    <text evidence="5">The sequence shown here is derived from an EMBL/GenBank/DDBJ whole genome shotgun (WGS) entry which is preliminary data.</text>
</comment>
<reference evidence="5 6" key="1">
    <citation type="submission" date="2016-10" db="EMBL/GenBank/DDBJ databases">
        <title>Genome sequence of a sulfur-reducing bacterium Desulfurobacterium indicum K6013.</title>
        <authorList>
            <person name="Cao J."/>
            <person name="Shao Z."/>
            <person name="Alain K."/>
            <person name="Jebbar M."/>
        </authorList>
    </citation>
    <scope>NUCLEOTIDE SEQUENCE [LARGE SCALE GENOMIC DNA]</scope>
    <source>
        <strain evidence="5 6">K6013</strain>
    </source>
</reference>
<feature type="transmembrane region" description="Helical" evidence="3">
    <location>
        <begin position="80"/>
        <end position="100"/>
    </location>
</feature>
<dbReference type="PROSITE" id="PS50887">
    <property type="entry name" value="GGDEF"/>
    <property type="match status" value="1"/>
</dbReference>
<evidence type="ECO:0000256" key="1">
    <source>
        <dbReference type="ARBA" id="ARBA00012528"/>
    </source>
</evidence>
<keyword evidence="6" id="KW-1185">Reference proteome</keyword>
<gene>
    <name evidence="5" type="ORF">BLW93_05455</name>
</gene>
<sequence>MYGWNSILLSFRCKDRNRFYEKYPHRKRLLSTILSITLVLIPMIAILPAYMFKKPLIFKSGIFSLLLVIAGRFIYSIRRYFFSAVSLIFAISVLCFGIVLQGEHLLYMWFAVIPGLAFLTLPYKDAINIVVTFLLGVFILSLKFHHHPAKIFLYYTVNLVAFILVISLGSFVLITKIDDTFEILNESSIRDPLTRAYNRRAFIKFIKEEIDRAKRYGFPLSLIMIDIDDFKRVNDTYGHVKGDMVLKEMAELIMCNIRQCDKLVRWGGEEFIVVCPHLSKEKAYLVAEKLRNLIESHDFNGIRITASFGVSEIDPEKPIENAIKLADHALYKVKKSGKNGVAVFGDGESSNLVMD</sequence>
<feature type="transmembrane region" description="Helical" evidence="3">
    <location>
        <begin position="29"/>
        <end position="50"/>
    </location>
</feature>
<evidence type="ECO:0000313" key="5">
    <source>
        <dbReference type="EMBL" id="OMH40374.1"/>
    </source>
</evidence>
<accession>A0A1R1ML02</accession>
<dbReference type="InterPro" id="IPR043128">
    <property type="entry name" value="Rev_trsase/Diguanyl_cyclase"/>
</dbReference>
<dbReference type="GO" id="GO:0043709">
    <property type="term" value="P:cell adhesion involved in single-species biofilm formation"/>
    <property type="evidence" value="ECO:0007669"/>
    <property type="project" value="TreeGrafter"/>
</dbReference>
<keyword evidence="3" id="KW-0472">Membrane</keyword>
<dbReference type="GO" id="GO:1902201">
    <property type="term" value="P:negative regulation of bacterial-type flagellum-dependent cell motility"/>
    <property type="evidence" value="ECO:0007669"/>
    <property type="project" value="TreeGrafter"/>
</dbReference>
<feature type="domain" description="GGDEF" evidence="4">
    <location>
        <begin position="218"/>
        <end position="346"/>
    </location>
</feature>
<dbReference type="EC" id="2.7.7.65" evidence="1"/>
<keyword evidence="3" id="KW-0812">Transmembrane</keyword>
<name>A0A1R1ML02_9BACT</name>
<dbReference type="InterPro" id="IPR029787">
    <property type="entry name" value="Nucleotide_cyclase"/>
</dbReference>
<dbReference type="SMART" id="SM00267">
    <property type="entry name" value="GGDEF"/>
    <property type="match status" value="1"/>
</dbReference>
<dbReference type="STRING" id="1914305.BLW93_05455"/>
<dbReference type="CDD" id="cd01949">
    <property type="entry name" value="GGDEF"/>
    <property type="match status" value="1"/>
</dbReference>